<evidence type="ECO:0000256" key="6">
    <source>
        <dbReference type="ARBA" id="ARBA00022985"/>
    </source>
</evidence>
<dbReference type="InterPro" id="IPR050256">
    <property type="entry name" value="Glycosyltransferase_2"/>
</dbReference>
<dbReference type="SUPFAM" id="SSF53448">
    <property type="entry name" value="Nucleotide-diphospho-sugar transferases"/>
    <property type="match status" value="1"/>
</dbReference>
<proteinExistence type="inferred from homology"/>
<name>A0A6J4TBB2_9ACTN</name>
<organism evidence="11">
    <name type="scientific">uncultured Solirubrobacteraceae bacterium</name>
    <dbReference type="NCBI Taxonomy" id="1162706"/>
    <lineage>
        <taxon>Bacteria</taxon>
        <taxon>Bacillati</taxon>
        <taxon>Actinomycetota</taxon>
        <taxon>Thermoleophilia</taxon>
        <taxon>Solirubrobacterales</taxon>
        <taxon>Solirubrobacteraceae</taxon>
        <taxon>environmental samples</taxon>
    </lineage>
</organism>
<sequence length="341" mass="36558">MNPEREPTAGRGLVRISVVIPVYSGADTLADLVAEIAAYHEPQSTPDGRRYIVDEVALVWDRGPDLSDSVIRKLAATYDWVRPVWLSRNFGQHAATVAGMTATGGQWIVTMDEDGQHNPADIAKLLDTAYAERAQLVYAAPTNKAPHSVLRNVASHATKTVFLRLLSSGSEHRFHSFRLVAGEPGRSVAAYVGPGVYLDVALSWVVSDVASCPVTLRAEGRSASNYTTRRLFSHFWRLVISSGNRPLRLVSGLGVATTFLGLLFATYLVVLRLTGGTDVEGWTSAVVTTLLVGGVVMLSLGVIAEYVGVAAGMSMGKPMYVVVRDPEEAFEQAGADDAADG</sequence>
<evidence type="ECO:0000256" key="8">
    <source>
        <dbReference type="ARBA" id="ARBA00023136"/>
    </source>
</evidence>
<keyword evidence="4 11" id="KW-0808">Transferase</keyword>
<dbReference type="GO" id="GO:0099621">
    <property type="term" value="F:undecaprenyl-phosphate 4-deoxy-4-formamido-L-arabinose transferase activity"/>
    <property type="evidence" value="ECO:0007669"/>
    <property type="project" value="TreeGrafter"/>
</dbReference>
<feature type="domain" description="Glycosyltransferase 2-like" evidence="10">
    <location>
        <begin position="17"/>
        <end position="156"/>
    </location>
</feature>
<dbReference type="GO" id="GO:0005886">
    <property type="term" value="C:plasma membrane"/>
    <property type="evidence" value="ECO:0007669"/>
    <property type="project" value="TreeGrafter"/>
</dbReference>
<evidence type="ECO:0000256" key="3">
    <source>
        <dbReference type="ARBA" id="ARBA00022676"/>
    </source>
</evidence>
<keyword evidence="5 9" id="KW-0812">Transmembrane</keyword>
<dbReference type="EMBL" id="CADCVR010000097">
    <property type="protein sequence ID" value="CAA9518800.1"/>
    <property type="molecule type" value="Genomic_DNA"/>
</dbReference>
<dbReference type="Gene3D" id="3.90.550.10">
    <property type="entry name" value="Spore Coat Polysaccharide Biosynthesis Protein SpsA, Chain A"/>
    <property type="match status" value="1"/>
</dbReference>
<dbReference type="PANTHER" id="PTHR48090:SF3">
    <property type="entry name" value="UNDECAPRENYL-PHOSPHATE 4-DEOXY-4-FORMAMIDO-L-ARABINOSE TRANSFERASE"/>
    <property type="match status" value="1"/>
</dbReference>
<feature type="transmembrane region" description="Helical" evidence="9">
    <location>
        <begin position="282"/>
        <end position="309"/>
    </location>
</feature>
<evidence type="ECO:0000256" key="7">
    <source>
        <dbReference type="ARBA" id="ARBA00022989"/>
    </source>
</evidence>
<dbReference type="PANTHER" id="PTHR48090">
    <property type="entry name" value="UNDECAPRENYL-PHOSPHATE 4-DEOXY-4-FORMAMIDO-L-ARABINOSE TRANSFERASE-RELATED"/>
    <property type="match status" value="1"/>
</dbReference>
<keyword evidence="8 9" id="KW-0472">Membrane</keyword>
<evidence type="ECO:0000256" key="4">
    <source>
        <dbReference type="ARBA" id="ARBA00022679"/>
    </source>
</evidence>
<feature type="transmembrane region" description="Helical" evidence="9">
    <location>
        <begin position="247"/>
        <end position="270"/>
    </location>
</feature>
<evidence type="ECO:0000256" key="5">
    <source>
        <dbReference type="ARBA" id="ARBA00022692"/>
    </source>
</evidence>
<dbReference type="GO" id="GO:0009103">
    <property type="term" value="P:lipopolysaccharide biosynthetic process"/>
    <property type="evidence" value="ECO:0007669"/>
    <property type="project" value="UniProtKB-KW"/>
</dbReference>
<dbReference type="InterPro" id="IPR029044">
    <property type="entry name" value="Nucleotide-diphossugar_trans"/>
</dbReference>
<evidence type="ECO:0000256" key="2">
    <source>
        <dbReference type="ARBA" id="ARBA00022475"/>
    </source>
</evidence>
<keyword evidence="3" id="KW-0328">Glycosyltransferase</keyword>
<evidence type="ECO:0000259" key="10">
    <source>
        <dbReference type="Pfam" id="PF00535"/>
    </source>
</evidence>
<gene>
    <name evidence="11" type="ORF">AVDCRST_MAG53-3160</name>
</gene>
<keyword evidence="6" id="KW-0448">Lipopolysaccharide biosynthesis</keyword>
<accession>A0A6J4TBB2</accession>
<dbReference type="InterPro" id="IPR001173">
    <property type="entry name" value="Glyco_trans_2-like"/>
</dbReference>
<evidence type="ECO:0000313" key="11">
    <source>
        <dbReference type="EMBL" id="CAA9518800.1"/>
    </source>
</evidence>
<protein>
    <submittedName>
        <fullName evidence="11">Glycosyl transferase, family 2</fullName>
    </submittedName>
</protein>
<evidence type="ECO:0000256" key="9">
    <source>
        <dbReference type="SAM" id="Phobius"/>
    </source>
</evidence>
<reference evidence="11" key="1">
    <citation type="submission" date="2020-02" db="EMBL/GenBank/DDBJ databases">
        <authorList>
            <person name="Meier V. D."/>
        </authorList>
    </citation>
    <scope>NUCLEOTIDE SEQUENCE</scope>
    <source>
        <strain evidence="11">AVDCRST_MAG53</strain>
    </source>
</reference>
<dbReference type="AlphaFoldDB" id="A0A6J4TBB2"/>
<dbReference type="Pfam" id="PF00535">
    <property type="entry name" value="Glycos_transf_2"/>
    <property type="match status" value="1"/>
</dbReference>
<comment type="similarity">
    <text evidence="1">Belongs to the glycosyltransferase 2 family.</text>
</comment>
<keyword evidence="2" id="KW-1003">Cell membrane</keyword>
<evidence type="ECO:0000256" key="1">
    <source>
        <dbReference type="ARBA" id="ARBA00006739"/>
    </source>
</evidence>
<keyword evidence="7 9" id="KW-1133">Transmembrane helix</keyword>